<dbReference type="SMART" id="SM00456">
    <property type="entry name" value="WW"/>
    <property type="match status" value="1"/>
</dbReference>
<evidence type="ECO:0000256" key="5">
    <source>
        <dbReference type="SAM" id="MobiDB-lite"/>
    </source>
</evidence>
<dbReference type="AlphaFoldDB" id="A0A9P1GND6"/>
<gene>
    <name evidence="8" type="ORF">C1SCF055_LOCUS42659</name>
</gene>
<dbReference type="Pfam" id="PF13475">
    <property type="entry name" value="DUF4116"/>
    <property type="match status" value="7"/>
</dbReference>
<feature type="region of interest" description="Disordered" evidence="5">
    <location>
        <begin position="795"/>
        <end position="821"/>
    </location>
</feature>
<dbReference type="Gene3D" id="3.30.60.90">
    <property type="match status" value="1"/>
</dbReference>
<dbReference type="InterPro" id="IPR025197">
    <property type="entry name" value="DUF4116"/>
</dbReference>
<dbReference type="PROSITE" id="PS01357">
    <property type="entry name" value="ZF_ZZ_1"/>
    <property type="match status" value="1"/>
</dbReference>
<comment type="caution">
    <text evidence="8">The sequence shown here is derived from an EMBL/GenBank/DDBJ whole genome shotgun (WGS) entry which is preliminary data.</text>
</comment>
<feature type="region of interest" description="Disordered" evidence="5">
    <location>
        <begin position="886"/>
        <end position="908"/>
    </location>
</feature>
<feature type="compositionally biased region" description="Basic and acidic residues" evidence="5">
    <location>
        <begin position="710"/>
        <end position="721"/>
    </location>
</feature>
<dbReference type="SMART" id="SM00291">
    <property type="entry name" value="ZnF_ZZ"/>
    <property type="match status" value="1"/>
</dbReference>
<dbReference type="Pfam" id="PF00569">
    <property type="entry name" value="ZZ"/>
    <property type="match status" value="1"/>
</dbReference>
<evidence type="ECO:0000256" key="1">
    <source>
        <dbReference type="ARBA" id="ARBA00022723"/>
    </source>
</evidence>
<accession>A0A9P1GND6</accession>
<evidence type="ECO:0000259" key="7">
    <source>
        <dbReference type="PROSITE" id="PS50135"/>
    </source>
</evidence>
<evidence type="ECO:0000259" key="6">
    <source>
        <dbReference type="PROSITE" id="PS50020"/>
    </source>
</evidence>
<dbReference type="GO" id="GO:0008270">
    <property type="term" value="F:zinc ion binding"/>
    <property type="evidence" value="ECO:0007669"/>
    <property type="project" value="UniProtKB-KW"/>
</dbReference>
<proteinExistence type="predicted"/>
<keyword evidence="3" id="KW-0862">Zinc</keyword>
<evidence type="ECO:0000313" key="10">
    <source>
        <dbReference type="Proteomes" id="UP001152797"/>
    </source>
</evidence>
<feature type="compositionally biased region" description="Basic and acidic residues" evidence="5">
    <location>
        <begin position="1000"/>
        <end position="1016"/>
    </location>
</feature>
<reference evidence="8" key="1">
    <citation type="submission" date="2022-10" db="EMBL/GenBank/DDBJ databases">
        <authorList>
            <person name="Chen Y."/>
            <person name="Dougan E. K."/>
            <person name="Chan C."/>
            <person name="Rhodes N."/>
            <person name="Thang M."/>
        </authorList>
    </citation>
    <scope>NUCLEOTIDE SEQUENCE</scope>
</reference>
<keyword evidence="9" id="KW-0808">Transferase</keyword>
<keyword evidence="10" id="KW-1185">Reference proteome</keyword>
<evidence type="ECO:0000313" key="8">
    <source>
        <dbReference type="EMBL" id="CAI4018061.1"/>
    </source>
</evidence>
<dbReference type="EMBL" id="CAMXCT010006672">
    <property type="protein sequence ID" value="CAI4018061.1"/>
    <property type="molecule type" value="Genomic_DNA"/>
</dbReference>
<evidence type="ECO:0000256" key="3">
    <source>
        <dbReference type="ARBA" id="ARBA00022833"/>
    </source>
</evidence>
<evidence type="ECO:0000313" key="9">
    <source>
        <dbReference type="EMBL" id="CAL4805373.1"/>
    </source>
</evidence>
<feature type="region of interest" description="Disordered" evidence="5">
    <location>
        <begin position="648"/>
        <end position="726"/>
    </location>
</feature>
<evidence type="ECO:0000256" key="4">
    <source>
        <dbReference type="PROSITE-ProRule" id="PRU00228"/>
    </source>
</evidence>
<dbReference type="InterPro" id="IPR000433">
    <property type="entry name" value="Znf_ZZ"/>
</dbReference>
<dbReference type="GO" id="GO:0016740">
    <property type="term" value="F:transferase activity"/>
    <property type="evidence" value="ECO:0007669"/>
    <property type="project" value="UniProtKB-KW"/>
</dbReference>
<dbReference type="EMBL" id="CAMXCT020006672">
    <property type="protein sequence ID" value="CAL1171436.1"/>
    <property type="molecule type" value="Genomic_DNA"/>
</dbReference>
<dbReference type="PROSITE" id="PS50020">
    <property type="entry name" value="WW_DOMAIN_2"/>
    <property type="match status" value="1"/>
</dbReference>
<keyword evidence="2 4" id="KW-0863">Zinc-finger</keyword>
<dbReference type="OrthoDB" id="443804at2759"/>
<feature type="domain" description="WW" evidence="6">
    <location>
        <begin position="1127"/>
        <end position="1161"/>
    </location>
</feature>
<dbReference type="InterPro" id="IPR036020">
    <property type="entry name" value="WW_dom_sf"/>
</dbReference>
<dbReference type="EMBL" id="CAMXCT030006672">
    <property type="protein sequence ID" value="CAL4805373.1"/>
    <property type="molecule type" value="Genomic_DNA"/>
</dbReference>
<feature type="domain" description="ZZ-type" evidence="7">
    <location>
        <begin position="822"/>
        <end position="876"/>
    </location>
</feature>
<dbReference type="SUPFAM" id="SSF51045">
    <property type="entry name" value="WW domain"/>
    <property type="match status" value="1"/>
</dbReference>
<feature type="compositionally biased region" description="Basic residues" evidence="5">
    <location>
        <begin position="648"/>
        <end position="667"/>
    </location>
</feature>
<keyword evidence="1" id="KW-0479">Metal-binding</keyword>
<dbReference type="InterPro" id="IPR001202">
    <property type="entry name" value="WW_dom"/>
</dbReference>
<dbReference type="CDD" id="cd02249">
    <property type="entry name" value="ZZ"/>
    <property type="match status" value="1"/>
</dbReference>
<evidence type="ECO:0000256" key="2">
    <source>
        <dbReference type="ARBA" id="ARBA00022771"/>
    </source>
</evidence>
<organism evidence="8">
    <name type="scientific">Cladocopium goreaui</name>
    <dbReference type="NCBI Taxonomy" id="2562237"/>
    <lineage>
        <taxon>Eukaryota</taxon>
        <taxon>Sar</taxon>
        <taxon>Alveolata</taxon>
        <taxon>Dinophyceae</taxon>
        <taxon>Suessiales</taxon>
        <taxon>Symbiodiniaceae</taxon>
        <taxon>Cladocopium</taxon>
    </lineage>
</organism>
<feature type="region of interest" description="Disordered" evidence="5">
    <location>
        <begin position="1158"/>
        <end position="1209"/>
    </location>
</feature>
<feature type="compositionally biased region" description="Basic and acidic residues" evidence="5">
    <location>
        <begin position="1159"/>
        <end position="1180"/>
    </location>
</feature>
<dbReference type="Gene3D" id="2.20.70.10">
    <property type="match status" value="1"/>
</dbReference>
<dbReference type="Proteomes" id="UP001152797">
    <property type="component" value="Unassembled WGS sequence"/>
</dbReference>
<dbReference type="PROSITE" id="PS50135">
    <property type="entry name" value="ZF_ZZ_2"/>
    <property type="match status" value="1"/>
</dbReference>
<name>A0A9P1GND6_9DINO</name>
<sequence length="1209" mass="135584">MDFHELQELHVLGLSGNLCTLLVHRHHLEVTLVRKSLTSDEWHRIVEEDAQAFETAPAWVRMEKHIELAAVQQNGVLLQHATHRDDAEIVLAAVHDSGLALAYAASSCQDDYRIVLAAVQEAGSALEFASKTWQSDPEVVLAAVRKDAEALCFASENLRKDERFLLSAIRRNSLVFKVVPPYLQQSRSFVFEAVEQNGDTLAHLSAEFQGDRDIVAAAVTQNGLALQYAPRWLRSDRDLVLQAVSENDAALQHADDHLREDKKIILSSIKPHGVVLGLQYVSPHLLTDRALMLDVVQCNASALLHSPADVLHNERDFVIAAASRNGGILMHASADLQGDREVALEAIKQQSSAFSSASSRLQNDRQFVFEAVSVNGLVLEYLNETFSDEVAIVRRAVDQNWKAIRFAGGKFRKNREIMLLAVQQNGLALRFAAKDILADKEVCLTAIARDWRALQFVTSQLHHDLEIVNAAVRQDRKALQMVPAILLAQIEDTAHDQSSLEASNDTAAVRGQDKQQRMWIHGRAKTLSRMLGATCSVVIEGMHHERLMLDNAISLEMEGPQTVAGTGRTFNALASAGQLAHMRQLKKLLREDRRYDAYVNVAKAFTHAQGWQDSLDLTQDLRDAALPLKLDQLEQVMAASSAAARWREAKKKAKKESKKAKKLAKQIKKLEDEVERRKRQMNGEVQEKKKKKKKDSSSSSSTQSAKKLKKDLNPEAGHEDQDQQAAKVVRPCPQCSEEMLWSNLAEGGYSEDWWCDNIHECGSSGSKSRTRWRWNCQKCTRDLCRECKGLPEGWIESEEPQEPQEPAQLSESSSEESNPERHEGAECDHCEMCPIIGARFKCTSCEDVSLCRTCYKRRLEVHKPGHRFFAMKPLGVPSDATEKLKERKKLEKEKQEKMEKQKEEEKEMRYQRLHQTQGMQGHVQPYESRHMMGAMGDSEQHQSEMYATGFHMAPSFLPIHFAPPVQPTDAPEVASKLQERWQNIGQEYKKSWQGPQETAAEPKKTKEQKAKDAKVEPATRVGKQLLRGSKCGLCLQQVLDSASGVVCSRKRPDGSNGGCGKGVCFPCMLRASSMMFGKVRITKEIWVTLSDKAWWMHERCMAENDHSDFEDLIQSFGLKAKLDEASAELPQGWTRKISHTTGKVFFVNAKLGQAQWDLPTRDVEASPDAGDKSQEDHDHGVANGNQKVEDMDVTGGNEQAGDQEELVEL</sequence>
<reference evidence="9 10" key="2">
    <citation type="submission" date="2024-05" db="EMBL/GenBank/DDBJ databases">
        <authorList>
            <person name="Chen Y."/>
            <person name="Shah S."/>
            <person name="Dougan E. K."/>
            <person name="Thang M."/>
            <person name="Chan C."/>
        </authorList>
    </citation>
    <scope>NUCLEOTIDE SEQUENCE [LARGE SCALE GENOMIC DNA]</scope>
</reference>
<dbReference type="SUPFAM" id="SSF57850">
    <property type="entry name" value="RING/U-box"/>
    <property type="match status" value="1"/>
</dbReference>
<feature type="region of interest" description="Disordered" evidence="5">
    <location>
        <begin position="988"/>
        <end position="1016"/>
    </location>
</feature>
<dbReference type="InterPro" id="IPR043145">
    <property type="entry name" value="Znf_ZZ_sf"/>
</dbReference>
<protein>
    <submittedName>
        <fullName evidence="9">E3 ubiquitin-protein ligase HERC2 (HECT domai n and RCC1-like domain-containing protein 2) (HECT-type E3 ubiquitin transferase HERC2)</fullName>
    </submittedName>
</protein>
<feature type="compositionally biased region" description="Low complexity" evidence="5">
    <location>
        <begin position="804"/>
        <end position="816"/>
    </location>
</feature>